<gene>
    <name evidence="1" type="ORF">SAMN04488548_11911</name>
</gene>
<sequence length="39" mass="4278">MAAVNAVLGLLVVISVKESVYPASSRSFRPRCRWSLRSA</sequence>
<dbReference type="Proteomes" id="UP000183180">
    <property type="component" value="Unassembled WGS sequence"/>
</dbReference>
<evidence type="ECO:0000313" key="2">
    <source>
        <dbReference type="Proteomes" id="UP000183180"/>
    </source>
</evidence>
<protein>
    <submittedName>
        <fullName evidence="1">Uncharacterized protein</fullName>
    </submittedName>
</protein>
<dbReference type="STRING" id="158898.SAMN04488548_11911"/>
<dbReference type="AlphaFoldDB" id="A0A1H2DRA7"/>
<organism evidence="1 2">
    <name type="scientific">Gordonia westfalica</name>
    <dbReference type="NCBI Taxonomy" id="158898"/>
    <lineage>
        <taxon>Bacteria</taxon>
        <taxon>Bacillati</taxon>
        <taxon>Actinomycetota</taxon>
        <taxon>Actinomycetes</taxon>
        <taxon>Mycobacteriales</taxon>
        <taxon>Gordoniaceae</taxon>
        <taxon>Gordonia</taxon>
    </lineage>
</organism>
<accession>A0A1H2DRA7</accession>
<name>A0A1H2DRA7_9ACTN</name>
<dbReference type="EMBL" id="FNLM01000019">
    <property type="protein sequence ID" value="SDT85420.1"/>
    <property type="molecule type" value="Genomic_DNA"/>
</dbReference>
<proteinExistence type="predicted"/>
<reference evidence="1 2" key="1">
    <citation type="submission" date="2016-10" db="EMBL/GenBank/DDBJ databases">
        <authorList>
            <person name="de Groot N.N."/>
        </authorList>
    </citation>
    <scope>NUCLEOTIDE SEQUENCE [LARGE SCALE GENOMIC DNA]</scope>
    <source>
        <strain evidence="1 2">DSM 44215</strain>
    </source>
</reference>
<evidence type="ECO:0000313" key="1">
    <source>
        <dbReference type="EMBL" id="SDT85420.1"/>
    </source>
</evidence>